<name>A0A0R3RFU7_9BILA</name>
<protein>
    <submittedName>
        <fullName evidence="2">Uncharacterized protein</fullName>
    </submittedName>
</protein>
<organism evidence="1 2">
    <name type="scientific">Elaeophora elaphi</name>
    <dbReference type="NCBI Taxonomy" id="1147741"/>
    <lineage>
        <taxon>Eukaryota</taxon>
        <taxon>Metazoa</taxon>
        <taxon>Ecdysozoa</taxon>
        <taxon>Nematoda</taxon>
        <taxon>Chromadorea</taxon>
        <taxon>Rhabditida</taxon>
        <taxon>Spirurina</taxon>
        <taxon>Spiruromorpha</taxon>
        <taxon>Filarioidea</taxon>
        <taxon>Onchocercidae</taxon>
        <taxon>Elaeophora</taxon>
    </lineage>
</organism>
<evidence type="ECO:0000313" key="2">
    <source>
        <dbReference type="WBParaSite" id="EEL_0000024701-mRNA-1"/>
    </source>
</evidence>
<dbReference type="WBParaSite" id="EEL_0000024701-mRNA-1">
    <property type="protein sequence ID" value="EEL_0000024701-mRNA-1"/>
    <property type="gene ID" value="EEL_0000024701"/>
</dbReference>
<sequence>MYWLSPIDEVPFLDQATGQLHYCSLSHWIRLLSEYGRLLACVPSGQLLICPSNSVCLPSISSTTVLQFLCCKTPMSIVYLNSHKRSSKRSLSPLFYADTSRSVEMLPIEIARKCTLQIPTCSTGYSRKQCQIITCPGIMLCRSLIGNMLSCSCPSAKQIPAVSGNNNIIVITRVQNLSIPSHLLSY</sequence>
<evidence type="ECO:0000313" key="1">
    <source>
        <dbReference type="Proteomes" id="UP000050640"/>
    </source>
</evidence>
<reference evidence="2" key="1">
    <citation type="submission" date="2017-02" db="UniProtKB">
        <authorList>
            <consortium name="WormBaseParasite"/>
        </authorList>
    </citation>
    <scope>IDENTIFICATION</scope>
</reference>
<dbReference type="Proteomes" id="UP000050640">
    <property type="component" value="Unplaced"/>
</dbReference>
<keyword evidence="1" id="KW-1185">Reference proteome</keyword>
<accession>A0A0R3RFU7</accession>
<proteinExistence type="predicted"/>
<dbReference type="AlphaFoldDB" id="A0A0R3RFU7"/>